<dbReference type="GO" id="GO:0009279">
    <property type="term" value="C:cell outer membrane"/>
    <property type="evidence" value="ECO:0007669"/>
    <property type="project" value="UniProtKB-SubCell"/>
</dbReference>
<dbReference type="PRINTS" id="PR01021">
    <property type="entry name" value="OMPADOMAIN"/>
</dbReference>
<dbReference type="KEGG" id="rli:RLO149_c003200"/>
<dbReference type="AlphaFoldDB" id="F7ZGQ0"/>
<gene>
    <name evidence="7" type="ordered locus">RLO149_c003200</name>
</gene>
<dbReference type="InterPro" id="IPR006665">
    <property type="entry name" value="OmpA-like"/>
</dbReference>
<feature type="signal peptide" evidence="5">
    <location>
        <begin position="1"/>
        <end position="19"/>
    </location>
</feature>
<protein>
    <submittedName>
        <fullName evidence="7">OmpA-like protein</fullName>
    </submittedName>
</protein>
<accession>F7ZGQ0</accession>
<dbReference type="Gene3D" id="3.30.1330.60">
    <property type="entry name" value="OmpA-like domain"/>
    <property type="match status" value="1"/>
</dbReference>
<keyword evidence="2 4" id="KW-0472">Membrane</keyword>
<keyword evidence="8" id="KW-1185">Reference proteome</keyword>
<dbReference type="Proteomes" id="UP000001353">
    <property type="component" value="Chromosome"/>
</dbReference>
<feature type="chain" id="PRO_5003366742" evidence="5">
    <location>
        <begin position="20"/>
        <end position="221"/>
    </location>
</feature>
<dbReference type="EMBL" id="CP002623">
    <property type="protein sequence ID" value="AEI92350.1"/>
    <property type="molecule type" value="Genomic_DNA"/>
</dbReference>
<dbReference type="SUPFAM" id="SSF103088">
    <property type="entry name" value="OmpA-like"/>
    <property type="match status" value="1"/>
</dbReference>
<dbReference type="InterPro" id="IPR006664">
    <property type="entry name" value="OMP_bac"/>
</dbReference>
<dbReference type="OrthoDB" id="9810367at2"/>
<dbReference type="InterPro" id="IPR036737">
    <property type="entry name" value="OmpA-like_sf"/>
</dbReference>
<keyword evidence="3" id="KW-0998">Cell outer membrane</keyword>
<dbReference type="PANTHER" id="PTHR30329">
    <property type="entry name" value="STATOR ELEMENT OF FLAGELLAR MOTOR COMPLEX"/>
    <property type="match status" value="1"/>
</dbReference>
<keyword evidence="5" id="KW-0732">Signal</keyword>
<evidence type="ECO:0000256" key="5">
    <source>
        <dbReference type="SAM" id="SignalP"/>
    </source>
</evidence>
<evidence type="ECO:0000256" key="1">
    <source>
        <dbReference type="ARBA" id="ARBA00004442"/>
    </source>
</evidence>
<dbReference type="InterPro" id="IPR050330">
    <property type="entry name" value="Bact_OuterMem_StrucFunc"/>
</dbReference>
<proteinExistence type="predicted"/>
<name>F7ZGQ0_ROSLO</name>
<dbReference type="STRING" id="391595.RLO149_c003200"/>
<evidence type="ECO:0000313" key="8">
    <source>
        <dbReference type="Proteomes" id="UP000001353"/>
    </source>
</evidence>
<comment type="subcellular location">
    <subcellularLocation>
        <location evidence="1">Cell outer membrane</location>
    </subcellularLocation>
</comment>
<sequence>MLFRMLLAICLFMPVSLSAQDIGTINFAFDSAELDAEAQAKIVEIAERLKENPSYKPTVLIGFTDAVGGLGYNDRLGLRRANAVSAALLEQGVSVDRIGGVSSRGERELLVSVAGPERQNRRVTVTLGEMLAACRTYREIPLTVSSVGAELQTDLETRLSEAESFFAQLAAARRSGAAFQMAGAAREDCNIAVGYDASALRKVEYSQRCFCSSARMRVALN</sequence>
<evidence type="ECO:0000259" key="6">
    <source>
        <dbReference type="PROSITE" id="PS51123"/>
    </source>
</evidence>
<dbReference type="PROSITE" id="PS51123">
    <property type="entry name" value="OMPA_2"/>
    <property type="match status" value="1"/>
</dbReference>
<evidence type="ECO:0000256" key="4">
    <source>
        <dbReference type="PROSITE-ProRule" id="PRU00473"/>
    </source>
</evidence>
<evidence type="ECO:0000256" key="3">
    <source>
        <dbReference type="ARBA" id="ARBA00023237"/>
    </source>
</evidence>
<dbReference type="Pfam" id="PF00691">
    <property type="entry name" value="OmpA"/>
    <property type="match status" value="1"/>
</dbReference>
<organism evidence="7 8">
    <name type="scientific">Roseobacter litoralis (strain ATCC 49566 / DSM 6996 / JCM 21268 / NBRC 15278 / OCh 149)</name>
    <dbReference type="NCBI Taxonomy" id="391595"/>
    <lineage>
        <taxon>Bacteria</taxon>
        <taxon>Pseudomonadati</taxon>
        <taxon>Pseudomonadota</taxon>
        <taxon>Alphaproteobacteria</taxon>
        <taxon>Rhodobacterales</taxon>
        <taxon>Roseobacteraceae</taxon>
        <taxon>Roseobacter</taxon>
    </lineage>
</organism>
<dbReference type="eggNOG" id="COG2885">
    <property type="taxonomic scope" value="Bacteria"/>
</dbReference>
<dbReference type="PANTHER" id="PTHR30329:SF21">
    <property type="entry name" value="LIPOPROTEIN YIAD-RELATED"/>
    <property type="match status" value="1"/>
</dbReference>
<reference evidence="7 8" key="1">
    <citation type="journal article" date="2011" name="BMC Genomics">
        <title>Comparative genome analysis and genome-guided physiological analysis of Roseobacter litoralis.</title>
        <authorList>
            <person name="Kalhoefer D."/>
            <person name="Thole S."/>
            <person name="Voget S."/>
            <person name="Lehmann R."/>
            <person name="Liesegang H."/>
            <person name="Wollher A."/>
            <person name="Daniel R."/>
            <person name="Simon M."/>
            <person name="Brinkhoff T."/>
        </authorList>
    </citation>
    <scope>NUCLEOTIDE SEQUENCE [LARGE SCALE GENOMIC DNA]</scope>
    <source>
        <strain evidence="8">ATCC 49566 / DSM 6996 / JCM 21268 / NBRC 15278 / OCh 149</strain>
    </source>
</reference>
<feature type="domain" description="OmpA-like" evidence="6">
    <location>
        <begin position="15"/>
        <end position="131"/>
    </location>
</feature>
<evidence type="ECO:0000313" key="7">
    <source>
        <dbReference type="EMBL" id="AEI92350.1"/>
    </source>
</evidence>
<dbReference type="HOGENOM" id="CLU_1249853_0_0_5"/>
<evidence type="ECO:0000256" key="2">
    <source>
        <dbReference type="ARBA" id="ARBA00023136"/>
    </source>
</evidence>
<dbReference type="CDD" id="cd07185">
    <property type="entry name" value="OmpA_C-like"/>
    <property type="match status" value="1"/>
</dbReference>